<sequence length="313" mass="35078">MENHTFFSEFLLLGFSISPKVQIVLFVLFLTIYTVALVGNALILLVICIDSQLHTPMYFFLCHLSIVDICYASNNVPHILRNFLVLRKTISLVGCGTQMYLYMALGHTECMLLAVMSYDRFVAICHPLRYSVIMNWRVCSVLVIASWDCGSLLAAVHVILAWLLPFCGAREVVHFFCEILAVLKLACADITVNKLVIFAACVIILLLPFTLILISYLHILAAILRISSTEGQRKTFSTCSSHLTVVGLFYGAAMFVYMVPGTGNSTLQQKILSLFYSLVNPTLNPLIYSLRNKQVKGALVKMKRSLGERERFS</sequence>
<dbReference type="GeneID" id="102382781"/>
<evidence type="ECO:0000256" key="1">
    <source>
        <dbReference type="ARBA" id="ARBA00004651"/>
    </source>
</evidence>
<evidence type="ECO:0000256" key="3">
    <source>
        <dbReference type="ARBA" id="ARBA00022606"/>
    </source>
</evidence>
<protein>
    <recommendedName>
        <fullName evidence="10">Olfactory receptor</fullName>
    </recommendedName>
</protein>
<dbReference type="GO" id="GO:0005886">
    <property type="term" value="C:plasma membrane"/>
    <property type="evidence" value="ECO:0007669"/>
    <property type="project" value="UniProtKB-SubCell"/>
</dbReference>
<evidence type="ECO:0000256" key="10">
    <source>
        <dbReference type="RuleBase" id="RU363047"/>
    </source>
</evidence>
<dbReference type="PRINTS" id="PR00245">
    <property type="entry name" value="OLFACTORYR"/>
</dbReference>
<keyword evidence="5 10" id="KW-0552">Olfaction</keyword>
<dbReference type="KEGG" id="asn:102382781"/>
<feature type="transmembrane region" description="Helical" evidence="10">
    <location>
        <begin position="23"/>
        <end position="46"/>
    </location>
</feature>
<accession>A0A1U7SAH5</accession>
<keyword evidence="8 9" id="KW-0807">Transducer</keyword>
<evidence type="ECO:0000259" key="11">
    <source>
        <dbReference type="PROSITE" id="PS50262"/>
    </source>
</evidence>
<evidence type="ECO:0000256" key="5">
    <source>
        <dbReference type="ARBA" id="ARBA00022725"/>
    </source>
</evidence>
<evidence type="ECO:0000256" key="4">
    <source>
        <dbReference type="ARBA" id="ARBA00022692"/>
    </source>
</evidence>
<feature type="domain" description="G-protein coupled receptors family 1 profile" evidence="11">
    <location>
        <begin position="39"/>
        <end position="288"/>
    </location>
</feature>
<keyword evidence="2 10" id="KW-1003">Cell membrane</keyword>
<feature type="transmembrane region" description="Helical" evidence="10">
    <location>
        <begin position="58"/>
        <end position="80"/>
    </location>
</feature>
<name>A0A1U7SAH5_ALLSI</name>
<comment type="subcellular location">
    <subcellularLocation>
        <location evidence="1 10">Cell membrane</location>
        <topology evidence="1 10">Multi-pass membrane protein</topology>
    </subcellularLocation>
</comment>
<evidence type="ECO:0000256" key="2">
    <source>
        <dbReference type="ARBA" id="ARBA00022475"/>
    </source>
</evidence>
<keyword evidence="9" id="KW-0675">Receptor</keyword>
<evidence type="ECO:0000313" key="12">
    <source>
        <dbReference type="Proteomes" id="UP000189705"/>
    </source>
</evidence>
<keyword evidence="12" id="KW-1185">Reference proteome</keyword>
<keyword evidence="7 10" id="KW-0472">Membrane</keyword>
<evidence type="ECO:0000256" key="9">
    <source>
        <dbReference type="RuleBase" id="RU000688"/>
    </source>
</evidence>
<proteinExistence type="inferred from homology"/>
<gene>
    <name evidence="13" type="primary">LOC102382781</name>
</gene>
<dbReference type="SUPFAM" id="SSF81321">
    <property type="entry name" value="Family A G protein-coupled receptor-like"/>
    <property type="match status" value="1"/>
</dbReference>
<keyword evidence="6 10" id="KW-1133">Transmembrane helix</keyword>
<dbReference type="InterPro" id="IPR000276">
    <property type="entry name" value="GPCR_Rhodpsn"/>
</dbReference>
<keyword evidence="3 10" id="KW-0716">Sensory transduction</keyword>
<dbReference type="RefSeq" id="XP_006037738.1">
    <property type="nucleotide sequence ID" value="XM_006037676.1"/>
</dbReference>
<dbReference type="eggNOG" id="ENOG502SIA2">
    <property type="taxonomic scope" value="Eukaryota"/>
</dbReference>
<reference evidence="13" key="1">
    <citation type="submission" date="2025-08" db="UniProtKB">
        <authorList>
            <consortium name="RefSeq"/>
        </authorList>
    </citation>
    <scope>IDENTIFICATION</scope>
</reference>
<dbReference type="GO" id="GO:0004984">
    <property type="term" value="F:olfactory receptor activity"/>
    <property type="evidence" value="ECO:0007669"/>
    <property type="project" value="InterPro"/>
</dbReference>
<dbReference type="PRINTS" id="PR00237">
    <property type="entry name" value="GPCRRHODOPSN"/>
</dbReference>
<feature type="transmembrane region" description="Helical" evidence="10">
    <location>
        <begin position="195"/>
        <end position="224"/>
    </location>
</feature>
<dbReference type="PANTHER" id="PTHR26453">
    <property type="entry name" value="OLFACTORY RECEPTOR"/>
    <property type="match status" value="1"/>
</dbReference>
<evidence type="ECO:0000256" key="6">
    <source>
        <dbReference type="ARBA" id="ARBA00022989"/>
    </source>
</evidence>
<keyword evidence="9" id="KW-0297">G-protein coupled receptor</keyword>
<dbReference type="GO" id="GO:0004930">
    <property type="term" value="F:G protein-coupled receptor activity"/>
    <property type="evidence" value="ECO:0007669"/>
    <property type="project" value="UniProtKB-KW"/>
</dbReference>
<feature type="transmembrane region" description="Helical" evidence="10">
    <location>
        <begin position="139"/>
        <end position="164"/>
    </location>
</feature>
<evidence type="ECO:0000256" key="7">
    <source>
        <dbReference type="ARBA" id="ARBA00023136"/>
    </source>
</evidence>
<dbReference type="FunFam" id="1.20.1070.10:FF:000008">
    <property type="entry name" value="Olfactory receptor"/>
    <property type="match status" value="1"/>
</dbReference>
<keyword evidence="4 9" id="KW-0812">Transmembrane</keyword>
<dbReference type="PROSITE" id="PS50262">
    <property type="entry name" value="G_PROTEIN_RECEP_F1_2"/>
    <property type="match status" value="1"/>
</dbReference>
<dbReference type="PROSITE" id="PS00237">
    <property type="entry name" value="G_PROTEIN_RECEP_F1_1"/>
    <property type="match status" value="1"/>
</dbReference>
<dbReference type="InterPro" id="IPR017452">
    <property type="entry name" value="GPCR_Rhodpsn_7TM"/>
</dbReference>
<dbReference type="AlphaFoldDB" id="A0A1U7SAH5"/>
<dbReference type="Pfam" id="PF13853">
    <property type="entry name" value="7tm_4"/>
    <property type="match status" value="1"/>
</dbReference>
<feature type="transmembrane region" description="Helical" evidence="10">
    <location>
        <begin position="236"/>
        <end position="259"/>
    </location>
</feature>
<organism evidence="12 13">
    <name type="scientific">Alligator sinensis</name>
    <name type="common">Chinese alligator</name>
    <dbReference type="NCBI Taxonomy" id="38654"/>
    <lineage>
        <taxon>Eukaryota</taxon>
        <taxon>Metazoa</taxon>
        <taxon>Chordata</taxon>
        <taxon>Craniata</taxon>
        <taxon>Vertebrata</taxon>
        <taxon>Euteleostomi</taxon>
        <taxon>Archelosauria</taxon>
        <taxon>Archosauria</taxon>
        <taxon>Crocodylia</taxon>
        <taxon>Alligatoridae</taxon>
        <taxon>Alligatorinae</taxon>
        <taxon>Alligator</taxon>
    </lineage>
</organism>
<feature type="transmembrane region" description="Helical" evidence="10">
    <location>
        <begin position="100"/>
        <end position="118"/>
    </location>
</feature>
<dbReference type="InterPro" id="IPR000725">
    <property type="entry name" value="Olfact_rcpt"/>
</dbReference>
<comment type="similarity">
    <text evidence="9">Belongs to the G-protein coupled receptor 1 family.</text>
</comment>
<dbReference type="Gene3D" id="1.20.1070.10">
    <property type="entry name" value="Rhodopsin 7-helix transmembrane proteins"/>
    <property type="match status" value="1"/>
</dbReference>
<evidence type="ECO:0000313" key="13">
    <source>
        <dbReference type="RefSeq" id="XP_006037738.1"/>
    </source>
</evidence>
<evidence type="ECO:0000256" key="8">
    <source>
        <dbReference type="ARBA" id="ARBA00023224"/>
    </source>
</evidence>
<feature type="transmembrane region" description="Helical" evidence="10">
    <location>
        <begin position="271"/>
        <end position="290"/>
    </location>
</feature>
<dbReference type="Proteomes" id="UP000189705">
    <property type="component" value="Unplaced"/>
</dbReference>
<dbReference type="CDD" id="cd15420">
    <property type="entry name" value="7tmA_OR2A-like"/>
    <property type="match status" value="1"/>
</dbReference>
<dbReference type="InParanoid" id="A0A1U7SAH5"/>